<gene>
    <name evidence="1" type="ORF">IFO69_13850</name>
</gene>
<name>A0ABR9AM13_9BACT</name>
<keyword evidence="2" id="KW-1185">Reference proteome</keyword>
<sequence length="235" mass="25251">MKKQLLMIGLMAVGTFGLISCNNDENDEMPKASVTVKARTIANDSQPDENARLISGANIISAEASIANLSIQGGSESSDSTQVPIKQGSSFTLGLVQSALPLSKTLETVTLDQGTYSKISLQFQSDDSLMDGDAMFEKTLQIHGNVNEQLLTIYTDNEEILSAMAEGGSLNIEGNQELYLNFDLNRLLENVDLTLAVDGNSNGTIEIEPNNLDGNRDIYLTIIGNLENALSISTD</sequence>
<evidence type="ECO:0000313" key="2">
    <source>
        <dbReference type="Proteomes" id="UP000647133"/>
    </source>
</evidence>
<dbReference type="EMBL" id="JACYTQ010000004">
    <property type="protein sequence ID" value="MBD8489837.1"/>
    <property type="molecule type" value="Genomic_DNA"/>
</dbReference>
<proteinExistence type="predicted"/>
<dbReference type="RefSeq" id="WP_192010720.1">
    <property type="nucleotide sequence ID" value="NZ_JACYTQ010000004.1"/>
</dbReference>
<organism evidence="1 2">
    <name type="scientific">Echinicola arenosa</name>
    <dbReference type="NCBI Taxonomy" id="2774144"/>
    <lineage>
        <taxon>Bacteria</taxon>
        <taxon>Pseudomonadati</taxon>
        <taxon>Bacteroidota</taxon>
        <taxon>Cytophagia</taxon>
        <taxon>Cytophagales</taxon>
        <taxon>Cyclobacteriaceae</taxon>
        <taxon>Echinicola</taxon>
    </lineage>
</organism>
<evidence type="ECO:0008006" key="3">
    <source>
        <dbReference type="Google" id="ProtNLM"/>
    </source>
</evidence>
<accession>A0ABR9AM13</accession>
<dbReference type="PROSITE" id="PS51257">
    <property type="entry name" value="PROKAR_LIPOPROTEIN"/>
    <property type="match status" value="1"/>
</dbReference>
<reference evidence="1 2" key="1">
    <citation type="submission" date="2020-09" db="EMBL/GenBank/DDBJ databases">
        <title>Echinicola sp. CAU 1574 isolated from sand of Sido Beach.</title>
        <authorList>
            <person name="Kim W."/>
        </authorList>
    </citation>
    <scope>NUCLEOTIDE SEQUENCE [LARGE SCALE GENOMIC DNA]</scope>
    <source>
        <strain evidence="1 2">CAU 1574</strain>
    </source>
</reference>
<evidence type="ECO:0000313" key="1">
    <source>
        <dbReference type="EMBL" id="MBD8489837.1"/>
    </source>
</evidence>
<comment type="caution">
    <text evidence="1">The sequence shown here is derived from an EMBL/GenBank/DDBJ whole genome shotgun (WGS) entry which is preliminary data.</text>
</comment>
<dbReference type="Proteomes" id="UP000647133">
    <property type="component" value="Unassembled WGS sequence"/>
</dbReference>
<protein>
    <recommendedName>
        <fullName evidence="3">DUF4382 domain-containing protein</fullName>
    </recommendedName>
</protein>